<evidence type="ECO:0000313" key="2">
    <source>
        <dbReference type="EMBL" id="GBN25350.1"/>
    </source>
</evidence>
<dbReference type="InterPro" id="IPR006759">
    <property type="entry name" value="Glyco_transf_54"/>
</dbReference>
<feature type="non-terminal residue" evidence="2">
    <location>
        <position position="43"/>
    </location>
</feature>
<dbReference type="EMBL" id="BGPR01203983">
    <property type="protein sequence ID" value="GBN25350.1"/>
    <property type="molecule type" value="Genomic_DNA"/>
</dbReference>
<dbReference type="GO" id="GO:0005783">
    <property type="term" value="C:endoplasmic reticulum"/>
    <property type="evidence" value="ECO:0007669"/>
    <property type="project" value="TreeGrafter"/>
</dbReference>
<gene>
    <name evidence="2" type="ORF">AVEN_259287_1</name>
</gene>
<dbReference type="GO" id="GO:0006487">
    <property type="term" value="P:protein N-linked glycosylation"/>
    <property type="evidence" value="ECO:0007669"/>
    <property type="project" value="TreeGrafter"/>
</dbReference>
<name>A0A4Y2MG13_ARAVE</name>
<evidence type="ECO:0000259" key="1">
    <source>
        <dbReference type="Pfam" id="PF04666"/>
    </source>
</evidence>
<dbReference type="GO" id="GO:0008375">
    <property type="term" value="F:acetylglucosaminyltransferase activity"/>
    <property type="evidence" value="ECO:0007669"/>
    <property type="project" value="TreeGrafter"/>
</dbReference>
<dbReference type="AlphaFoldDB" id="A0A4Y2MG13"/>
<dbReference type="OrthoDB" id="2016523at2759"/>
<sequence>MVLGIPTVKREVQSYLMSTLQNLIENMSPEERNDAVIIVFIAE</sequence>
<dbReference type="GO" id="GO:0005795">
    <property type="term" value="C:Golgi stack"/>
    <property type="evidence" value="ECO:0007669"/>
    <property type="project" value="TreeGrafter"/>
</dbReference>
<dbReference type="Proteomes" id="UP000499080">
    <property type="component" value="Unassembled WGS sequence"/>
</dbReference>
<dbReference type="PANTHER" id="PTHR12062">
    <property type="entry name" value="N-ACETYLGLUCOSAMINYLTRANSFERASE VI"/>
    <property type="match status" value="1"/>
</dbReference>
<evidence type="ECO:0000313" key="3">
    <source>
        <dbReference type="Proteomes" id="UP000499080"/>
    </source>
</evidence>
<dbReference type="InterPro" id="IPR057279">
    <property type="entry name" value="MGAT4"/>
</dbReference>
<reference evidence="2 3" key="1">
    <citation type="journal article" date="2019" name="Sci. Rep.">
        <title>Orb-weaving spider Araneus ventricosus genome elucidates the spidroin gene catalogue.</title>
        <authorList>
            <person name="Kono N."/>
            <person name="Nakamura H."/>
            <person name="Ohtoshi R."/>
            <person name="Moran D.A.P."/>
            <person name="Shinohara A."/>
            <person name="Yoshida Y."/>
            <person name="Fujiwara M."/>
            <person name="Mori M."/>
            <person name="Tomita M."/>
            <person name="Arakawa K."/>
        </authorList>
    </citation>
    <scope>NUCLEOTIDE SEQUENCE [LARGE SCALE GENOMIC DNA]</scope>
</reference>
<comment type="caution">
    <text evidence="2">The sequence shown here is derived from an EMBL/GenBank/DDBJ whole genome shotgun (WGS) entry which is preliminary data.</text>
</comment>
<organism evidence="2 3">
    <name type="scientific">Araneus ventricosus</name>
    <name type="common">Orbweaver spider</name>
    <name type="synonym">Epeira ventricosa</name>
    <dbReference type="NCBI Taxonomy" id="182803"/>
    <lineage>
        <taxon>Eukaryota</taxon>
        <taxon>Metazoa</taxon>
        <taxon>Ecdysozoa</taxon>
        <taxon>Arthropoda</taxon>
        <taxon>Chelicerata</taxon>
        <taxon>Arachnida</taxon>
        <taxon>Araneae</taxon>
        <taxon>Araneomorphae</taxon>
        <taxon>Entelegynae</taxon>
        <taxon>Araneoidea</taxon>
        <taxon>Araneidae</taxon>
        <taxon>Araneus</taxon>
    </lineage>
</organism>
<dbReference type="GO" id="GO:0005793">
    <property type="term" value="C:endoplasmic reticulum-Golgi intermediate compartment"/>
    <property type="evidence" value="ECO:0007669"/>
    <property type="project" value="TreeGrafter"/>
</dbReference>
<dbReference type="Pfam" id="PF04666">
    <property type="entry name" value="MGAT4_cons"/>
    <property type="match status" value="1"/>
</dbReference>
<accession>A0A4Y2MG13</accession>
<proteinExistence type="predicted"/>
<dbReference type="PANTHER" id="PTHR12062:SF9">
    <property type="entry name" value="ALPHA-1,3-MANNOSYL-GLYCOPROTEIN 4-BETA-N-ACETYLGLUCOSAMINYLTRANSFERASE A, ISOFORM A"/>
    <property type="match status" value="1"/>
</dbReference>
<keyword evidence="3" id="KW-1185">Reference proteome</keyword>
<feature type="domain" description="MGAT4 conserved region" evidence="1">
    <location>
        <begin position="1"/>
        <end position="43"/>
    </location>
</feature>
<protein>
    <recommendedName>
        <fullName evidence="1">MGAT4 conserved region domain-containing protein</fullName>
    </recommendedName>
</protein>